<keyword evidence="4" id="KW-1185">Reference proteome</keyword>
<dbReference type="InterPro" id="IPR024311">
    <property type="entry name" value="Lipocalin-like"/>
</dbReference>
<feature type="domain" description="Lipocalin-like" evidence="2">
    <location>
        <begin position="53"/>
        <end position="122"/>
    </location>
</feature>
<dbReference type="PROSITE" id="PS51257">
    <property type="entry name" value="PROKAR_LIPOPROTEIN"/>
    <property type="match status" value="1"/>
</dbReference>
<feature type="region of interest" description="Disordered" evidence="1">
    <location>
        <begin position="22"/>
        <end position="50"/>
    </location>
</feature>
<dbReference type="AlphaFoldDB" id="A0A0B7H4V7"/>
<gene>
    <name evidence="3" type="ORF">CCYN2B_170050</name>
</gene>
<evidence type="ECO:0000259" key="2">
    <source>
        <dbReference type="Pfam" id="PF13648"/>
    </source>
</evidence>
<dbReference type="Proteomes" id="UP000038055">
    <property type="component" value="Unassembled WGS sequence"/>
</dbReference>
<accession>A0A0B7H4V7</accession>
<evidence type="ECO:0000313" key="4">
    <source>
        <dbReference type="Proteomes" id="UP000038055"/>
    </source>
</evidence>
<name>A0A0B7H4V7_9FLAO</name>
<reference evidence="4" key="1">
    <citation type="submission" date="2015-01" db="EMBL/GenBank/DDBJ databases">
        <authorList>
            <person name="MANFREDI Pablo"/>
        </authorList>
    </citation>
    <scope>NUCLEOTIDE SEQUENCE [LARGE SCALE GENOMIC DNA]</scope>
    <source>
        <strain evidence="4">Ccyn2B</strain>
    </source>
</reference>
<evidence type="ECO:0000256" key="1">
    <source>
        <dbReference type="SAM" id="MobiDB-lite"/>
    </source>
</evidence>
<dbReference type="Pfam" id="PF13648">
    <property type="entry name" value="Lipocalin_4"/>
    <property type="match status" value="1"/>
</dbReference>
<organism evidence="3 4">
    <name type="scientific">Capnocytophaga cynodegmi</name>
    <dbReference type="NCBI Taxonomy" id="28189"/>
    <lineage>
        <taxon>Bacteria</taxon>
        <taxon>Pseudomonadati</taxon>
        <taxon>Bacteroidota</taxon>
        <taxon>Flavobacteriia</taxon>
        <taxon>Flavobacteriales</taxon>
        <taxon>Flavobacteriaceae</taxon>
        <taxon>Capnocytophaga</taxon>
    </lineage>
</organism>
<dbReference type="RefSeq" id="WP_041990987.1">
    <property type="nucleotide sequence ID" value="NZ_CDOD01000009.1"/>
</dbReference>
<evidence type="ECO:0000313" key="3">
    <source>
        <dbReference type="EMBL" id="CEN33569.1"/>
    </source>
</evidence>
<sequence length="153" mass="17330">MRKIVTFIVLIFSSLVISCGKDDEKEVKPPTDSSSDVKEKDDKKETPKKNPFVGTWEIVSMQINDKERVLSDCEKKSYAVFQETTFTTYIGLLAGGICIEKPINWTYTISDDTISGKSEEGLVAEIPFAFKEGKLTLTYNILNRKIVSTYKKR</sequence>
<proteinExistence type="predicted"/>
<protein>
    <recommendedName>
        <fullName evidence="2">Lipocalin-like domain-containing protein</fullName>
    </recommendedName>
</protein>
<dbReference type="EMBL" id="CDOD01000009">
    <property type="protein sequence ID" value="CEN33569.1"/>
    <property type="molecule type" value="Genomic_DNA"/>
</dbReference>
<dbReference type="STRING" id="28189.CCYN74_180015"/>
<feature type="compositionally biased region" description="Basic and acidic residues" evidence="1">
    <location>
        <begin position="22"/>
        <end position="48"/>
    </location>
</feature>